<accession>A0ABM8DP40</accession>
<dbReference type="InterPro" id="IPR024019">
    <property type="entry name" value="CHP04096"/>
</dbReference>
<protein>
    <recommendedName>
        <fullName evidence="3">DNA phosphorothioation-associated methyltransferase</fullName>
    </recommendedName>
</protein>
<proteinExistence type="predicted"/>
<evidence type="ECO:0000313" key="1">
    <source>
        <dbReference type="EMBL" id="BDU68714.1"/>
    </source>
</evidence>
<dbReference type="SUPFAM" id="SSF53335">
    <property type="entry name" value="S-adenosyl-L-methionine-dependent methyltransferases"/>
    <property type="match status" value="1"/>
</dbReference>
<organism evidence="1 2">
    <name type="scientific">Geothrix oryzae</name>
    <dbReference type="NCBI Taxonomy" id="2927975"/>
    <lineage>
        <taxon>Bacteria</taxon>
        <taxon>Pseudomonadati</taxon>
        <taxon>Acidobacteriota</taxon>
        <taxon>Holophagae</taxon>
        <taxon>Holophagales</taxon>
        <taxon>Holophagaceae</taxon>
        <taxon>Geothrix</taxon>
    </lineage>
</organism>
<dbReference type="Proteomes" id="UP001242010">
    <property type="component" value="Chromosome"/>
</dbReference>
<dbReference type="InterPro" id="IPR029063">
    <property type="entry name" value="SAM-dependent_MTases_sf"/>
</dbReference>
<evidence type="ECO:0008006" key="3">
    <source>
        <dbReference type="Google" id="ProtNLM"/>
    </source>
</evidence>
<reference evidence="2" key="1">
    <citation type="journal article" date="2023" name="Int. J. Syst. Evol. Microbiol.">
        <title>Mesoterricola silvestris gen. nov., sp. nov., Mesoterricola sediminis sp. nov., Geothrix oryzae sp. nov., Geothrix edaphica sp. nov., Geothrix rubra sp. nov., and Geothrix limicola sp. nov., six novel members of Acidobacteriota isolated from soils.</title>
        <authorList>
            <person name="Itoh H."/>
            <person name="Sugisawa Y."/>
            <person name="Mise K."/>
            <person name="Xu Z."/>
            <person name="Kuniyasu M."/>
            <person name="Ushijima N."/>
            <person name="Kawano K."/>
            <person name="Kobayashi E."/>
            <person name="Shiratori Y."/>
            <person name="Masuda Y."/>
            <person name="Senoo K."/>
        </authorList>
    </citation>
    <scope>NUCLEOTIDE SEQUENCE [LARGE SCALE GENOMIC DNA]</scope>
    <source>
        <strain evidence="2">Red222</strain>
    </source>
</reference>
<dbReference type="NCBIfam" id="TIGR04096">
    <property type="entry name" value="dnd_rel_methyl"/>
    <property type="match status" value="1"/>
</dbReference>
<keyword evidence="2" id="KW-1185">Reference proteome</keyword>
<gene>
    <name evidence="1" type="ORF">GETHOR_08150</name>
</gene>
<name>A0ABM8DP40_9BACT</name>
<evidence type="ECO:0000313" key="2">
    <source>
        <dbReference type="Proteomes" id="UP001242010"/>
    </source>
</evidence>
<dbReference type="Pfam" id="PF13489">
    <property type="entry name" value="Methyltransf_23"/>
    <property type="match status" value="1"/>
</dbReference>
<sequence>MSKPVRLAVQDGLITPEVRVLDFGCGHGEDIRQLGEIGVHVEGWDPVHRPHGQRTPSHVVNLGYVLNVIESPEERADVIRECWQLTERVLIVSARCTLEDGPEEGAGTFGDGYVTRLGSFQKFYEQSELRQWIQEVLGQDPLPMAPGIFLVFRDESVRETWRAQRFRRKLALPRVSTRLRLFQEHKVLLESVMAFFTERGRLPQEDEFPLIDDLRAHFGSFPKAFQVIRSVTGHEPWADIQTDRRLDLLVWLALTRFHMRPQFTTLPIFLQRDIKALFSAYTRACEEADNLLMSIGKIEVREEAISKSPFGKLMPKGLYVHIDHLDELPPVLRLYEGCARAFVGGVSGANLIKFHRDGAQVSYLTYEDFDRNPHPELLDSVVVSLDGRKIRRRNYKDHTNRFILHRKETFIPTSASRWETYHRLTAQEEKWGLYADPSAIGTQAGWQRVLNETGCHLVGHRLVRSTR</sequence>
<dbReference type="EMBL" id="AP027079">
    <property type="protein sequence ID" value="BDU68714.1"/>
    <property type="molecule type" value="Genomic_DNA"/>
</dbReference>